<accession>A0A940WQN9</accession>
<proteinExistence type="predicted"/>
<reference evidence="2" key="1">
    <citation type="submission" date="2021-02" db="EMBL/GenBank/DDBJ databases">
        <title>Draft genome sequence of Microbispora sp. RL4-1S isolated from rice leaves in Thailand.</title>
        <authorList>
            <person name="Muangham S."/>
            <person name="Duangmal K."/>
        </authorList>
    </citation>
    <scope>NUCLEOTIDE SEQUENCE</scope>
    <source>
        <strain evidence="2">RL4-1S</strain>
    </source>
</reference>
<name>A0A940WQN9_9ACTN</name>
<protein>
    <submittedName>
        <fullName evidence="2">Uncharacterized protein</fullName>
    </submittedName>
</protein>
<gene>
    <name evidence="2" type="ORF">JOL79_28930</name>
</gene>
<feature type="compositionally biased region" description="Polar residues" evidence="1">
    <location>
        <begin position="48"/>
        <end position="64"/>
    </location>
</feature>
<dbReference type="EMBL" id="JAFCNB010000023">
    <property type="protein sequence ID" value="MBP2707812.1"/>
    <property type="molecule type" value="Genomic_DNA"/>
</dbReference>
<keyword evidence="3" id="KW-1185">Reference proteome</keyword>
<dbReference type="Proteomes" id="UP000674234">
    <property type="component" value="Unassembled WGS sequence"/>
</dbReference>
<feature type="region of interest" description="Disordered" evidence="1">
    <location>
        <begin position="44"/>
        <end position="81"/>
    </location>
</feature>
<dbReference type="RefSeq" id="WP_210159076.1">
    <property type="nucleotide sequence ID" value="NZ_JAFCNB010000023.1"/>
</dbReference>
<comment type="caution">
    <text evidence="2">The sequence shown here is derived from an EMBL/GenBank/DDBJ whole genome shotgun (WGS) entry which is preliminary data.</text>
</comment>
<sequence length="81" mass="8234">MNVAQLRALRAVHEEAGVVALPLRPRAPRSLLLAARSAADLSPAGTASLASASRNAATDLTTPGPSLPIPAGQGFQPARRS</sequence>
<organism evidence="2 3">
    <name type="scientific">Microbispora oryzae</name>
    <dbReference type="NCBI Taxonomy" id="2806554"/>
    <lineage>
        <taxon>Bacteria</taxon>
        <taxon>Bacillati</taxon>
        <taxon>Actinomycetota</taxon>
        <taxon>Actinomycetes</taxon>
        <taxon>Streptosporangiales</taxon>
        <taxon>Streptosporangiaceae</taxon>
        <taxon>Microbispora</taxon>
    </lineage>
</organism>
<evidence type="ECO:0000313" key="3">
    <source>
        <dbReference type="Proteomes" id="UP000674234"/>
    </source>
</evidence>
<evidence type="ECO:0000313" key="2">
    <source>
        <dbReference type="EMBL" id="MBP2707812.1"/>
    </source>
</evidence>
<dbReference type="AlphaFoldDB" id="A0A940WQN9"/>
<evidence type="ECO:0000256" key="1">
    <source>
        <dbReference type="SAM" id="MobiDB-lite"/>
    </source>
</evidence>